<dbReference type="Proteomes" id="UP000711407">
    <property type="component" value="Unassembled WGS sequence"/>
</dbReference>
<protein>
    <submittedName>
        <fullName evidence="3">Uncharacterized protein</fullName>
    </submittedName>
</protein>
<reference evidence="3" key="2">
    <citation type="submission" date="2021-09" db="EMBL/GenBank/DDBJ databases">
        <authorList>
            <person name="Gilroy R."/>
        </authorList>
    </citation>
    <scope>NUCLEOTIDE SEQUENCE</scope>
    <source>
        <strain evidence="3">4100</strain>
    </source>
</reference>
<accession>A0A921E8W9</accession>
<feature type="region of interest" description="Disordered" evidence="1">
    <location>
        <begin position="440"/>
        <end position="470"/>
    </location>
</feature>
<feature type="transmembrane region" description="Helical" evidence="2">
    <location>
        <begin position="508"/>
        <end position="529"/>
    </location>
</feature>
<evidence type="ECO:0000313" key="4">
    <source>
        <dbReference type="Proteomes" id="UP000711407"/>
    </source>
</evidence>
<keyword evidence="2" id="KW-1133">Transmembrane helix</keyword>
<sequence>MPKYGYIRVSLSEIISGQPNMIYSYPTGEDIDAEAVFDGTKAIREFLNLRECYAQWSSPRGHYFSLVTPNPASADGSCFVITLRLDNECALSGRRTAQLLGELKKALVEDRSLSDDAVEHCFVSAGVPAEPERLKSWQYVRPLTSASAPKQPLCYRTYASSSELDATLSFPSQVEYACYDRVLVVPATASLRPGSRLDRITAQLKREYTVIAPVGCSPSRIVVADGERLTLTFTKAGFNPRSENISVGAPSPYVRYEGPALRVKTAAESGMGFVRRVPLEVRSSKGIPVNGYTINVNGRPVNTMEPYIEITERDLSPDGTTEIQVASNNYKPLKVLKSPAELINCEKVELVLEPVEQGITLRLDFGGGRIFTQEITLEKNTPEYSQLHSGNFHGFRAHRLTVAGNAEVYNVDMKSPSRQSVPAAQPAAVSSDVHVAATSHMQQPQASARPVAPVFDRATPDMGKKRKDKARNARELRKEIAADTDNQPVAPDNTVEETVVGDKHSSKGLWAVVIVLVLIIAGCIAYFLLPDSGEQQMAQEVTQEELDAAVATADSQPVAAAAPAAPSADEIADVAYLNDNTKTWKSSELKTDKYKALITAISSGDIDAVVNHEYIIVDKNLNNRIARSIADMLWAAKGSPNESSNIKAMKKYVSEDGTVKVWDLYEALARVKPTEPNPAPRPRR</sequence>
<dbReference type="EMBL" id="DYXT01000023">
    <property type="protein sequence ID" value="HJE38916.1"/>
    <property type="molecule type" value="Genomic_DNA"/>
</dbReference>
<reference evidence="3" key="1">
    <citation type="journal article" date="2021" name="PeerJ">
        <title>Extensive microbial diversity within the chicken gut microbiome revealed by metagenomics and culture.</title>
        <authorList>
            <person name="Gilroy R."/>
            <person name="Ravi A."/>
            <person name="Getino M."/>
            <person name="Pursley I."/>
            <person name="Horton D.L."/>
            <person name="Alikhan N.F."/>
            <person name="Baker D."/>
            <person name="Gharbi K."/>
            <person name="Hall N."/>
            <person name="Watson M."/>
            <person name="Adriaenssens E.M."/>
            <person name="Foster-Nyarko E."/>
            <person name="Jarju S."/>
            <person name="Secka A."/>
            <person name="Antonio M."/>
            <person name="Oren A."/>
            <person name="Chaudhuri R.R."/>
            <person name="La Ragione R."/>
            <person name="Hildebrand F."/>
            <person name="Pallen M.J."/>
        </authorList>
    </citation>
    <scope>NUCLEOTIDE SEQUENCE</scope>
    <source>
        <strain evidence="3">4100</strain>
    </source>
</reference>
<proteinExistence type="predicted"/>
<dbReference type="AlphaFoldDB" id="A0A921E8W9"/>
<evidence type="ECO:0000256" key="2">
    <source>
        <dbReference type="SAM" id="Phobius"/>
    </source>
</evidence>
<comment type="caution">
    <text evidence="3">The sequence shown here is derived from an EMBL/GenBank/DDBJ whole genome shotgun (WGS) entry which is preliminary data.</text>
</comment>
<organism evidence="3 4">
    <name type="scientific">Candidatus Amulumruptor caecigallinarius</name>
    <dbReference type="NCBI Taxonomy" id="2109911"/>
    <lineage>
        <taxon>Bacteria</taxon>
        <taxon>Pseudomonadati</taxon>
        <taxon>Bacteroidota</taxon>
        <taxon>Bacteroidia</taxon>
        <taxon>Bacteroidales</taxon>
        <taxon>Muribaculaceae</taxon>
        <taxon>Candidatus Amulumruptor</taxon>
    </lineage>
</organism>
<evidence type="ECO:0000313" key="3">
    <source>
        <dbReference type="EMBL" id="HJE38916.1"/>
    </source>
</evidence>
<keyword evidence="2" id="KW-0472">Membrane</keyword>
<keyword evidence="2" id="KW-0812">Transmembrane</keyword>
<name>A0A921E8W9_9BACT</name>
<evidence type="ECO:0000256" key="1">
    <source>
        <dbReference type="SAM" id="MobiDB-lite"/>
    </source>
</evidence>
<gene>
    <name evidence="3" type="ORF">K8V47_04050</name>
</gene>